<sequence length="626" mass="69452">MFFAVLIPPIILQEGFHMRKDYFFGNLGTILVFALIGTLLNTFITGGLLFLVMNAGFTEIQLNMLQCLAFGAVISAVDPIAVLSIFDEVHVNDTLGMVLSGESVLNDAISIVLYNVFKGMAEDGHVSVASGFLAVAKFVIVACGGLIVGLIFGLISALLIKIEGIPRHIEPFFLILFAYTSYLMAEIFSLSGIVSILTCGIIMDHYTKKNLFDSCRTASEIMLKMLSSISETFVFFMLGMSLSSSGVIWDWKYIWWTILFITVSRFVVVPFLSLFVNKMRLQPISLKEQFILCYGGLRGAIAFALTLTLEAEVFGGEDNKDMIIACALFVVMFTVFLQGSTIKPILKGLDINLKKSVGKGQSLAFKTLTRALPMLVSTGEGMLGTSNKFGKWFSRMDKKYFQRWFCKVPPDDEADLLEELEITVHHTIYEHLRKGVASSTSASVVSSAHITPRASIEILGSEGIFNRRSIDAERSRSREDLLHDKRDGSIGLDDVSLHASEREQEMQAIRQGEIVGKSDGHISEAARRKFELEVESHLSEPHLSRSHSESEEIAEKMLHRSRAMDEESSKPVGNTVGFNFILGARTQPQSAFSGGSGVRMPCPRMLQEMTHYHDRTVGIHLEEDEI</sequence>
<feature type="transmembrane region" description="Helical" evidence="10">
    <location>
        <begin position="223"/>
        <end position="242"/>
    </location>
</feature>
<evidence type="ECO:0000256" key="1">
    <source>
        <dbReference type="ARBA" id="ARBA00004141"/>
    </source>
</evidence>
<keyword evidence="6 9" id="KW-0406">Ion transport</keyword>
<feature type="transmembrane region" description="Helical" evidence="10">
    <location>
        <begin position="254"/>
        <end position="277"/>
    </location>
</feature>
<keyword evidence="13" id="KW-1185">Reference proteome</keyword>
<name>A0ABQ5KJP4_9EUKA</name>
<dbReference type="PANTHER" id="PTHR10110:SF126">
    <property type="entry name" value="NA(+)_H(+) EXCHANGER PROTEIN 7"/>
    <property type="match status" value="1"/>
</dbReference>
<evidence type="ECO:0000256" key="6">
    <source>
        <dbReference type="ARBA" id="ARBA00023065"/>
    </source>
</evidence>
<evidence type="ECO:0000256" key="5">
    <source>
        <dbReference type="ARBA" id="ARBA00023053"/>
    </source>
</evidence>
<evidence type="ECO:0000256" key="8">
    <source>
        <dbReference type="ARBA" id="ARBA00023201"/>
    </source>
</evidence>
<feature type="transmembrane region" description="Helical" evidence="10">
    <location>
        <begin position="172"/>
        <end position="202"/>
    </location>
</feature>
<keyword evidence="3 9" id="KW-0812">Transmembrane</keyword>
<gene>
    <name evidence="12" type="ORF">ADUPG1_006813</name>
</gene>
<reference evidence="12" key="1">
    <citation type="submission" date="2022-03" db="EMBL/GenBank/DDBJ databases">
        <title>Draft genome sequence of Aduncisulcus paluster, a free-living microaerophilic Fornicata.</title>
        <authorList>
            <person name="Yuyama I."/>
            <person name="Kume K."/>
            <person name="Tamura T."/>
            <person name="Inagaki Y."/>
            <person name="Hashimoto T."/>
        </authorList>
    </citation>
    <scope>NUCLEOTIDE SEQUENCE</scope>
    <source>
        <strain evidence="12">NY0171</strain>
    </source>
</reference>
<dbReference type="Gene3D" id="6.10.140.1330">
    <property type="match status" value="1"/>
</dbReference>
<comment type="caution">
    <text evidence="12">The sequence shown here is derived from an EMBL/GenBank/DDBJ whole genome shotgun (WGS) entry which is preliminary data.</text>
</comment>
<dbReference type="NCBIfam" id="TIGR00840">
    <property type="entry name" value="b_cpa1"/>
    <property type="match status" value="1"/>
</dbReference>
<evidence type="ECO:0000256" key="4">
    <source>
        <dbReference type="ARBA" id="ARBA00022989"/>
    </source>
</evidence>
<dbReference type="InterPro" id="IPR018422">
    <property type="entry name" value="Cation/H_exchanger_CPA1"/>
</dbReference>
<evidence type="ECO:0000256" key="7">
    <source>
        <dbReference type="ARBA" id="ARBA00023136"/>
    </source>
</evidence>
<keyword evidence="2 9" id="KW-0813">Transport</keyword>
<dbReference type="InterPro" id="IPR004709">
    <property type="entry name" value="NaH_exchanger"/>
</dbReference>
<proteinExistence type="inferred from homology"/>
<evidence type="ECO:0000256" key="9">
    <source>
        <dbReference type="RuleBase" id="RU003722"/>
    </source>
</evidence>
<keyword evidence="5" id="KW-0915">Sodium</keyword>
<dbReference type="EMBL" id="BQXS01010044">
    <property type="protein sequence ID" value="GKT32734.1"/>
    <property type="molecule type" value="Genomic_DNA"/>
</dbReference>
<accession>A0ABQ5KJP4</accession>
<dbReference type="PANTHER" id="PTHR10110">
    <property type="entry name" value="SODIUM/HYDROGEN EXCHANGER"/>
    <property type="match status" value="1"/>
</dbReference>
<evidence type="ECO:0000256" key="3">
    <source>
        <dbReference type="ARBA" id="ARBA00022692"/>
    </source>
</evidence>
<keyword evidence="7 10" id="KW-0472">Membrane</keyword>
<evidence type="ECO:0000313" key="12">
    <source>
        <dbReference type="EMBL" id="GKT32734.1"/>
    </source>
</evidence>
<feature type="transmembrane region" description="Helical" evidence="10">
    <location>
        <begin position="64"/>
        <end position="86"/>
    </location>
</feature>
<dbReference type="Pfam" id="PF00999">
    <property type="entry name" value="Na_H_Exchanger"/>
    <property type="match status" value="1"/>
</dbReference>
<evidence type="ECO:0000256" key="2">
    <source>
        <dbReference type="ARBA" id="ARBA00022448"/>
    </source>
</evidence>
<evidence type="ECO:0000313" key="13">
    <source>
        <dbReference type="Proteomes" id="UP001057375"/>
    </source>
</evidence>
<comment type="similarity">
    <text evidence="9">Belongs to the monovalent cation:proton antiporter 1 (CPA1) transporter (TC 2.A.36) family.</text>
</comment>
<feature type="transmembrane region" description="Helical" evidence="10">
    <location>
        <begin position="289"/>
        <end position="310"/>
    </location>
</feature>
<feature type="transmembrane region" description="Helical" evidence="10">
    <location>
        <begin position="322"/>
        <end position="346"/>
    </location>
</feature>
<organism evidence="12 13">
    <name type="scientific">Aduncisulcus paluster</name>
    <dbReference type="NCBI Taxonomy" id="2918883"/>
    <lineage>
        <taxon>Eukaryota</taxon>
        <taxon>Metamonada</taxon>
        <taxon>Carpediemonas-like organisms</taxon>
        <taxon>Aduncisulcus</taxon>
    </lineage>
</organism>
<feature type="domain" description="Cation/H+ exchanger transmembrane" evidence="11">
    <location>
        <begin position="1"/>
        <end position="347"/>
    </location>
</feature>
<dbReference type="PRINTS" id="PR01084">
    <property type="entry name" value="NAHEXCHNGR"/>
</dbReference>
<feature type="transmembrane region" description="Helical" evidence="10">
    <location>
        <begin position="27"/>
        <end position="52"/>
    </location>
</feature>
<evidence type="ECO:0000259" key="11">
    <source>
        <dbReference type="Pfam" id="PF00999"/>
    </source>
</evidence>
<keyword evidence="9" id="KW-0050">Antiport</keyword>
<dbReference type="Proteomes" id="UP001057375">
    <property type="component" value="Unassembled WGS sequence"/>
</dbReference>
<dbReference type="InterPro" id="IPR006153">
    <property type="entry name" value="Cation/H_exchanger_TM"/>
</dbReference>
<feature type="transmembrane region" description="Helical" evidence="10">
    <location>
        <begin position="138"/>
        <end position="160"/>
    </location>
</feature>
<keyword evidence="4 10" id="KW-1133">Transmembrane helix</keyword>
<keyword evidence="8 9" id="KW-0739">Sodium transport</keyword>
<feature type="transmembrane region" description="Helical" evidence="10">
    <location>
        <begin position="98"/>
        <end position="117"/>
    </location>
</feature>
<protein>
    <recommendedName>
        <fullName evidence="9">Sodium/hydrogen exchanger</fullName>
    </recommendedName>
</protein>
<evidence type="ECO:0000256" key="10">
    <source>
        <dbReference type="SAM" id="Phobius"/>
    </source>
</evidence>
<comment type="subcellular location">
    <subcellularLocation>
        <location evidence="1">Membrane</location>
        <topology evidence="1">Multi-pass membrane protein</topology>
    </subcellularLocation>
</comment>